<evidence type="ECO:0000256" key="9">
    <source>
        <dbReference type="ARBA" id="ARBA00022932"/>
    </source>
</evidence>
<gene>
    <name evidence="14" type="primary">polC</name>
    <name evidence="18" type="ordered locus">Ferp_1250</name>
</gene>
<evidence type="ECO:0000256" key="8">
    <source>
        <dbReference type="ARBA" id="ARBA00022839"/>
    </source>
</evidence>
<dbReference type="GO" id="GO:0003677">
    <property type="term" value="F:DNA binding"/>
    <property type="evidence" value="ECO:0007669"/>
    <property type="project" value="UniProtKB-UniRule"/>
</dbReference>
<protein>
    <recommendedName>
        <fullName evidence="14">DNA polymerase II large subunit</fullName>
        <shortName evidence="14">Pol II</shortName>
        <ecNumber evidence="14">2.7.7.7</ecNumber>
    </recommendedName>
    <alternativeName>
        <fullName evidence="14">Exodeoxyribonuclease large subunit</fullName>
        <ecNumber evidence="14">3.1.11.1</ecNumber>
    </alternativeName>
</protein>
<keyword evidence="8 14" id="KW-0269">Exonuclease</keyword>
<dbReference type="InterPro" id="IPR056171">
    <property type="entry name" value="PolC_DP2_central_dom"/>
</dbReference>
<dbReference type="STRING" id="589924.Ferp_1250"/>
<reference evidence="18 19" key="2">
    <citation type="journal article" date="2011" name="Stand. Genomic Sci.">
        <title>Complete genome sequence of Ferroglobus placidus AEDII12DO.</title>
        <authorList>
            <person name="Anderson I."/>
            <person name="Risso C."/>
            <person name="Holmes D."/>
            <person name="Lucas S."/>
            <person name="Copeland A."/>
            <person name="Lapidus A."/>
            <person name="Cheng J.F."/>
            <person name="Bruce D."/>
            <person name="Goodwin L."/>
            <person name="Pitluck S."/>
            <person name="Saunders E."/>
            <person name="Brettin T."/>
            <person name="Detter J.C."/>
            <person name="Han C."/>
            <person name="Tapia R."/>
            <person name="Larimer F."/>
            <person name="Land M."/>
            <person name="Hauser L."/>
            <person name="Woyke T."/>
            <person name="Lovley D."/>
            <person name="Kyrpides N."/>
            <person name="Ivanova N."/>
        </authorList>
    </citation>
    <scope>NUCLEOTIDE SEQUENCE [LARGE SCALE GENOMIC DNA]</scope>
    <source>
        <strain evidence="19">DSM 10642 / AEDII12DO</strain>
    </source>
</reference>
<proteinExistence type="inferred from homology"/>
<dbReference type="HAMAP" id="MF_00324">
    <property type="entry name" value="DNApol_II_L_arch"/>
    <property type="match status" value="1"/>
</dbReference>
<dbReference type="AlphaFoldDB" id="D3RY41"/>
<evidence type="ECO:0000256" key="13">
    <source>
        <dbReference type="ARBA" id="ARBA00049244"/>
    </source>
</evidence>
<evidence type="ECO:0000256" key="2">
    <source>
        <dbReference type="ARBA" id="ARBA00011315"/>
    </source>
</evidence>
<evidence type="ECO:0000256" key="11">
    <source>
        <dbReference type="ARBA" id="ARBA00023268"/>
    </source>
</evidence>
<keyword evidence="10 14" id="KW-0238">DNA-binding</keyword>
<dbReference type="GeneID" id="8778763"/>
<comment type="function">
    <text evidence="12 14">Possesses two activities: a DNA synthesis (polymerase) and an exonucleolytic activity that degrades single-stranded DNA in the 3'- to 5'-direction. Has a template-primer preference which is characteristic of a replicative DNA polymerase.</text>
</comment>
<dbReference type="PaxDb" id="589924-Ferp_1250"/>
<evidence type="ECO:0000259" key="16">
    <source>
        <dbReference type="Pfam" id="PF24844"/>
    </source>
</evidence>
<dbReference type="PANTHER" id="PTHR42210:SF1">
    <property type="entry name" value="DNA POLYMERASE II LARGE SUBUNIT"/>
    <property type="match status" value="1"/>
</dbReference>
<dbReference type="EMBL" id="CP001899">
    <property type="protein sequence ID" value="ADC65404.1"/>
    <property type="molecule type" value="Genomic_DNA"/>
</dbReference>
<keyword evidence="4 14" id="KW-0548">Nucleotidyltransferase</keyword>
<accession>D3RY41</accession>
<feature type="domain" description="DNA polymerase II large subunit DP2 catalytic" evidence="17">
    <location>
        <begin position="722"/>
        <end position="1016"/>
    </location>
</feature>
<dbReference type="KEGG" id="fpl:Ferp_1250"/>
<evidence type="ECO:0000259" key="15">
    <source>
        <dbReference type="Pfam" id="PF03833"/>
    </source>
</evidence>
<evidence type="ECO:0000256" key="6">
    <source>
        <dbReference type="ARBA" id="ARBA00022722"/>
    </source>
</evidence>
<dbReference type="HOGENOM" id="CLU_001154_0_0_2"/>
<feature type="domain" description="DNA polymerase II large subunit DP2 central" evidence="16">
    <location>
        <begin position="303"/>
        <end position="685"/>
    </location>
</feature>
<dbReference type="PANTHER" id="PTHR42210">
    <property type="entry name" value="DNA POLYMERASE II LARGE SUBUNIT"/>
    <property type="match status" value="1"/>
</dbReference>
<evidence type="ECO:0000256" key="1">
    <source>
        <dbReference type="ARBA" id="ARBA00011053"/>
    </source>
</evidence>
<evidence type="ECO:0000313" key="18">
    <source>
        <dbReference type="EMBL" id="ADC65404.1"/>
    </source>
</evidence>
<evidence type="ECO:0000256" key="10">
    <source>
        <dbReference type="ARBA" id="ARBA00023125"/>
    </source>
</evidence>
<keyword evidence="9 14" id="KW-0239">DNA-directed DNA polymerase</keyword>
<dbReference type="RefSeq" id="WP_012965747.1">
    <property type="nucleotide sequence ID" value="NC_013849.1"/>
</dbReference>
<keyword evidence="6 14" id="KW-0540">Nuclease</keyword>
<keyword evidence="3 14" id="KW-0808">Transferase</keyword>
<keyword evidence="11 14" id="KW-0511">Multifunctional enzyme</keyword>
<dbReference type="EC" id="3.1.11.1" evidence="14"/>
<organism evidence="18 19">
    <name type="scientific">Ferroglobus placidus (strain DSM 10642 / AEDII12DO)</name>
    <dbReference type="NCBI Taxonomy" id="589924"/>
    <lineage>
        <taxon>Archaea</taxon>
        <taxon>Methanobacteriati</taxon>
        <taxon>Methanobacteriota</taxon>
        <taxon>Archaeoglobi</taxon>
        <taxon>Archaeoglobales</taxon>
        <taxon>Archaeoglobaceae</taxon>
        <taxon>Ferroglobus</taxon>
    </lineage>
</organism>
<evidence type="ECO:0000259" key="17">
    <source>
        <dbReference type="Pfam" id="PF24846"/>
    </source>
</evidence>
<dbReference type="EC" id="2.7.7.7" evidence="14"/>
<dbReference type="Pfam" id="PF24846">
    <property type="entry name" value="PolC_DP2_cat"/>
    <property type="match status" value="1"/>
</dbReference>
<keyword evidence="5 14" id="KW-0235">DNA replication</keyword>
<dbReference type="Pfam" id="PF03833">
    <property type="entry name" value="PolC_DP2_N"/>
    <property type="match status" value="1"/>
</dbReference>
<dbReference type="eggNOG" id="arCOG04447">
    <property type="taxonomic scope" value="Archaea"/>
</dbReference>
<evidence type="ECO:0000256" key="12">
    <source>
        <dbReference type="ARBA" id="ARBA00025068"/>
    </source>
</evidence>
<dbReference type="Proteomes" id="UP000002613">
    <property type="component" value="Chromosome"/>
</dbReference>
<feature type="domain" description="DNA polymerase II large subunit DP2 N-terminal" evidence="15">
    <location>
        <begin position="30"/>
        <end position="299"/>
    </location>
</feature>
<comment type="catalytic activity">
    <reaction evidence="13 14">
        <text>DNA(n) + a 2'-deoxyribonucleoside 5'-triphosphate = DNA(n+1) + diphosphate</text>
        <dbReference type="Rhea" id="RHEA:22508"/>
        <dbReference type="Rhea" id="RHEA-COMP:17339"/>
        <dbReference type="Rhea" id="RHEA-COMP:17340"/>
        <dbReference type="ChEBI" id="CHEBI:33019"/>
        <dbReference type="ChEBI" id="CHEBI:61560"/>
        <dbReference type="ChEBI" id="CHEBI:173112"/>
        <dbReference type="EC" id="2.7.7.7"/>
    </reaction>
</comment>
<reference evidence="19" key="1">
    <citation type="submission" date="2010-02" db="EMBL/GenBank/DDBJ databases">
        <title>Complete sequence of Ferroglobus placidus DSM 10642.</title>
        <authorList>
            <consortium name="US DOE Joint Genome Institute"/>
            <person name="Lucas S."/>
            <person name="Copeland A."/>
            <person name="Lapidus A."/>
            <person name="Cheng J.-F."/>
            <person name="Bruce D."/>
            <person name="Goodwin L."/>
            <person name="Pitluck S."/>
            <person name="Saunders E."/>
            <person name="Brettin T."/>
            <person name="Detter J.C."/>
            <person name="Han C."/>
            <person name="Tapia R."/>
            <person name="Larimer F."/>
            <person name="Land M."/>
            <person name="Hauser L."/>
            <person name="Kyrpides N."/>
            <person name="Ivanova N."/>
            <person name="Holmes D."/>
            <person name="Lovley D."/>
            <person name="Kyrpides N."/>
            <person name="Anderson I.J."/>
            <person name="Woyke T."/>
        </authorList>
    </citation>
    <scope>NUCLEOTIDE SEQUENCE [LARGE SCALE GENOMIC DNA]</scope>
    <source>
        <strain evidence="19">DSM 10642 / AEDII12DO</strain>
    </source>
</reference>
<evidence type="ECO:0000256" key="3">
    <source>
        <dbReference type="ARBA" id="ARBA00022679"/>
    </source>
</evidence>
<dbReference type="NCBIfam" id="TIGR00354">
    <property type="entry name" value="polC"/>
    <property type="match status" value="1"/>
</dbReference>
<comment type="similarity">
    <text evidence="1 14">Belongs to the archaeal DNA polymerase II family.</text>
</comment>
<dbReference type="NCBIfam" id="NF003103">
    <property type="entry name" value="PRK04023.1"/>
    <property type="match status" value="1"/>
</dbReference>
<dbReference type="GO" id="GO:0008310">
    <property type="term" value="F:single-stranded DNA 3'-5' DNA exonuclease activity"/>
    <property type="evidence" value="ECO:0007669"/>
    <property type="project" value="UniProtKB-EC"/>
</dbReference>
<evidence type="ECO:0000256" key="14">
    <source>
        <dbReference type="HAMAP-Rule" id="MF_00324"/>
    </source>
</evidence>
<comment type="catalytic activity">
    <reaction evidence="14">
        <text>Exonucleolytic cleavage in the 3'- to 5'-direction to yield nucleoside 5'-phosphates.</text>
        <dbReference type="EC" id="3.1.11.1"/>
    </reaction>
</comment>
<dbReference type="GO" id="GO:0006261">
    <property type="term" value="P:DNA-templated DNA replication"/>
    <property type="evidence" value="ECO:0007669"/>
    <property type="project" value="UniProtKB-UniRule"/>
</dbReference>
<keyword evidence="7 14" id="KW-0378">Hydrolase</keyword>
<dbReference type="InterPro" id="IPR004475">
    <property type="entry name" value="PolC_DP2"/>
</dbReference>
<evidence type="ECO:0000256" key="5">
    <source>
        <dbReference type="ARBA" id="ARBA00022705"/>
    </source>
</evidence>
<dbReference type="GO" id="GO:0003887">
    <property type="term" value="F:DNA-directed DNA polymerase activity"/>
    <property type="evidence" value="ECO:0007669"/>
    <property type="project" value="UniProtKB-UniRule"/>
</dbReference>
<keyword evidence="19" id="KW-1185">Reference proteome</keyword>
<dbReference type="Pfam" id="PF24844">
    <property type="entry name" value="PolC_DP2_central"/>
    <property type="match status" value="1"/>
</dbReference>
<dbReference type="OrthoDB" id="7529at2157"/>
<name>D3RY41_FERPA</name>
<dbReference type="PIRSF" id="PIRSF016275">
    <property type="entry name" value="PolC_DP2"/>
    <property type="match status" value="1"/>
</dbReference>
<comment type="subunit">
    <text evidence="2 14">Heterodimer of a large subunit and a small subunit.</text>
</comment>
<dbReference type="InterPro" id="IPR016033">
    <property type="entry name" value="PolC_DP2_N"/>
</dbReference>
<dbReference type="GO" id="GO:0006308">
    <property type="term" value="P:DNA catabolic process"/>
    <property type="evidence" value="ECO:0007669"/>
    <property type="project" value="UniProtKB-UniRule"/>
</dbReference>
<evidence type="ECO:0000256" key="4">
    <source>
        <dbReference type="ARBA" id="ARBA00022695"/>
    </source>
</evidence>
<sequence>MIVTLDKFFPLFDKEEENKEFVKFSQELREYHERLLKEVEKAYEIAKKARALGLDPFTEVEIPVAKNMAERVEKLLKIDGIAKKIVELEEEGYSREKICFEIAKCIIEGEFGNFSREEALDKAVRAAVAIQTEGVVAAPIEGIAKVRIDKNFDGTEFLKIYYAGPIRSAGGTAQVISVLVGDYARRLLGLDRYKPTEEEILRYCEEIPLYKKVANLQYLPSDKEIRLIVSNCPVCIDGEPTEDVEVSGYRNLPRVETNRVRGGMALVIAEGIALKAPKLKKIVESIGIDGWEWLDELINKGGEDEEEAVVKPNDKYLSDIVAGRPVFSHPSRKGGFRLRYGRARNSGFATVGINPATMVLTDGFIAIGTQLKVERPGKAGSAVPVTSIEGPTVRLKNGDVLRVDSYEEALAIKDQVEKILDLGEILINFGDFLENNHPLVPSSYVYEWWIQEVEKVLPKKDYRKISEDEALKLCDEYGVPLHPDYTYLWHDISFEEAKYLQEWVSKGKVEGKYGKSCLTLEIDEKGKEILEKILLPHKVRNGRIVIEQWKVFVRCLGLDENLKVVKSCEKAKDGLEFVRKVSGLDVRAKAPTRIGARMGRPEKSKEREMRPPPHVLFPVGLAGGKQRDIKTAMEYKGNGEKGVIEVELSLRICKECGRETFWLRCECGGLTEQIYQCPRCGSKTKSEVCKSCRIETKGYKTWRINIKELYENAKNNLKLNAEGVVKGVIGLTSKNKFAERLEKGILRAFHGVSVFKDGTIRYDMTDLPITHFKPKEIGVSVEKLRELGYKYDYKGNELKREDQIVELKPQDIILSKKAAKYLVKVAKFIDDLLVRFYGLDPFYNVEKEEDLIGHLVIGLAPHTSSGVLGRVIGIADVNAGYAHPYFHAAKRRNCDGDEDCVMLLLDGLLNFSREFLPEKRGGQMDAPLVLTTILDPKEVDGEVHNMDIVERYPLEFYEATLRFASPKDVADLIERVEDRLKDESKYYGLKFTHDTEDIALGVKESSYKSLESMESKVKAQMGLAEKIAAVDENDVAERVITSHFLPDIIGNLRAFSRQEFRCIDCNQKFRRVPLSGKCKCGGKIVLTVHEGGIVKYLNVSKDLAEKYAVSDYTRQRLKLIEVEIRSLFESELERQVKISEFF</sequence>
<evidence type="ECO:0000256" key="7">
    <source>
        <dbReference type="ARBA" id="ARBA00022801"/>
    </source>
</evidence>
<dbReference type="InterPro" id="IPR056172">
    <property type="entry name" value="PolC_DP2_cat_dom"/>
</dbReference>
<evidence type="ECO:0000313" key="19">
    <source>
        <dbReference type="Proteomes" id="UP000002613"/>
    </source>
</evidence>